<dbReference type="Proteomes" id="UP000586305">
    <property type="component" value="Unassembled WGS sequence"/>
</dbReference>
<protein>
    <submittedName>
        <fullName evidence="1">DUF4238 domain-containing protein</fullName>
    </submittedName>
</protein>
<sequence>MGKVTKNKNHFSPVLANKYWTNEESGWSYKYYYFCKHRNKVIDSHKDIGKTAWGYELNLYPQEVEDRLDLELENESALLYEKIIAGEILDFPQRMKWAQFIITQAVRTPSFFRYRDHIERNNGGDYSYKNSILGCSNCEENKYIASRDWLILKANEDDFFIRTDNPVYMTGCLDNPTTAIFYPLTPKLCFVACSYVETVLLPKGMKMPSPKQDFLQLEKGDAYHINFELLKSASNSVILAKSDNNEVVSQIALDVLGAFPQIPFMLSSAKNAISESNVIESLTGLMSAADGVVYPEYRDYPFSPFYGVEFSMGINPFSVFGVTQDKLLLDFEE</sequence>
<organism evidence="1 2">
    <name type="scientific">Pseudoalteromonas caenipelagi</name>
    <dbReference type="NCBI Taxonomy" id="2726988"/>
    <lineage>
        <taxon>Bacteria</taxon>
        <taxon>Pseudomonadati</taxon>
        <taxon>Pseudomonadota</taxon>
        <taxon>Gammaproteobacteria</taxon>
        <taxon>Alteromonadales</taxon>
        <taxon>Pseudoalteromonadaceae</taxon>
        <taxon>Pseudoalteromonas</taxon>
    </lineage>
</organism>
<dbReference type="RefSeq" id="WP_171627660.1">
    <property type="nucleotide sequence ID" value="NZ_JABBPG010000010.1"/>
</dbReference>
<comment type="caution">
    <text evidence="1">The sequence shown here is derived from an EMBL/GenBank/DDBJ whole genome shotgun (WGS) entry which is preliminary data.</text>
</comment>
<evidence type="ECO:0000313" key="2">
    <source>
        <dbReference type="Proteomes" id="UP000586305"/>
    </source>
</evidence>
<name>A0A849VGR1_9GAMM</name>
<dbReference type="AlphaFoldDB" id="A0A849VGR1"/>
<reference evidence="1 2" key="1">
    <citation type="submission" date="2020-04" db="EMBL/GenBank/DDBJ databases">
        <title>Pseudoalteromonas caenipelagi sp. nov., isolated from a tidal flat.</title>
        <authorList>
            <person name="Park S."/>
            <person name="Yoon J.-H."/>
        </authorList>
    </citation>
    <scope>NUCLEOTIDE SEQUENCE [LARGE SCALE GENOMIC DNA]</scope>
    <source>
        <strain evidence="1 2">JBTF-M23</strain>
    </source>
</reference>
<dbReference type="EMBL" id="JABBPG010000010">
    <property type="protein sequence ID" value="NOU52602.1"/>
    <property type="molecule type" value="Genomic_DNA"/>
</dbReference>
<keyword evidence="2" id="KW-1185">Reference proteome</keyword>
<proteinExistence type="predicted"/>
<dbReference type="Pfam" id="PF14022">
    <property type="entry name" value="DUF4238"/>
    <property type="match status" value="1"/>
</dbReference>
<gene>
    <name evidence="1" type="ORF">HG263_19035</name>
</gene>
<evidence type="ECO:0000313" key="1">
    <source>
        <dbReference type="EMBL" id="NOU52602.1"/>
    </source>
</evidence>
<accession>A0A849VGR1</accession>
<dbReference type="InterPro" id="IPR025332">
    <property type="entry name" value="DUF4238"/>
</dbReference>